<keyword evidence="5" id="KW-1185">Reference proteome</keyword>
<keyword evidence="2" id="KW-0472">Membrane</keyword>
<organism evidence="4 5">
    <name type="scientific">Folsomia candida</name>
    <name type="common">Springtail</name>
    <dbReference type="NCBI Taxonomy" id="158441"/>
    <lineage>
        <taxon>Eukaryota</taxon>
        <taxon>Metazoa</taxon>
        <taxon>Ecdysozoa</taxon>
        <taxon>Arthropoda</taxon>
        <taxon>Hexapoda</taxon>
        <taxon>Collembola</taxon>
        <taxon>Entomobryomorpha</taxon>
        <taxon>Isotomoidea</taxon>
        <taxon>Isotomidae</taxon>
        <taxon>Proisotominae</taxon>
        <taxon>Folsomia</taxon>
    </lineage>
</organism>
<dbReference type="Gene3D" id="3.40.30.10">
    <property type="entry name" value="Glutaredoxin"/>
    <property type="match status" value="3"/>
</dbReference>
<dbReference type="Proteomes" id="UP000198287">
    <property type="component" value="Unassembled WGS sequence"/>
</dbReference>
<evidence type="ECO:0000256" key="2">
    <source>
        <dbReference type="SAM" id="Phobius"/>
    </source>
</evidence>
<keyword evidence="2" id="KW-0812">Transmembrane</keyword>
<reference evidence="4 5" key="1">
    <citation type="submission" date="2015-12" db="EMBL/GenBank/DDBJ databases">
        <title>The genome of Folsomia candida.</title>
        <authorList>
            <person name="Faddeeva A."/>
            <person name="Derks M.F."/>
            <person name="Anvar Y."/>
            <person name="Smit S."/>
            <person name="Van Straalen N."/>
            <person name="Roelofs D."/>
        </authorList>
    </citation>
    <scope>NUCLEOTIDE SEQUENCE [LARGE SCALE GENOMIC DNA]</scope>
    <source>
        <strain evidence="4 5">VU population</strain>
        <tissue evidence="4">Whole body</tissue>
    </source>
</reference>
<evidence type="ECO:0000259" key="3">
    <source>
        <dbReference type="PROSITE" id="PS50157"/>
    </source>
</evidence>
<dbReference type="InterPro" id="IPR013087">
    <property type="entry name" value="Znf_C2H2_type"/>
</dbReference>
<dbReference type="OrthoDB" id="10264505at2759"/>
<keyword evidence="1" id="KW-0862">Zinc</keyword>
<dbReference type="STRING" id="158441.A0A226DRA5"/>
<evidence type="ECO:0000313" key="5">
    <source>
        <dbReference type="Proteomes" id="UP000198287"/>
    </source>
</evidence>
<keyword evidence="2" id="KW-1133">Transmembrane helix</keyword>
<dbReference type="EMBL" id="LNIX01000014">
    <property type="protein sequence ID" value="OXA46746.1"/>
    <property type="molecule type" value="Genomic_DNA"/>
</dbReference>
<dbReference type="SUPFAM" id="SSF52833">
    <property type="entry name" value="Thioredoxin-like"/>
    <property type="match status" value="3"/>
</dbReference>
<feature type="domain" description="C2H2-type" evidence="3">
    <location>
        <begin position="251"/>
        <end position="279"/>
    </location>
</feature>
<keyword evidence="4" id="KW-0413">Isomerase</keyword>
<evidence type="ECO:0000313" key="4">
    <source>
        <dbReference type="EMBL" id="OXA46746.1"/>
    </source>
</evidence>
<keyword evidence="1" id="KW-0863">Zinc-finger</keyword>
<evidence type="ECO:0000256" key="1">
    <source>
        <dbReference type="PROSITE-ProRule" id="PRU00042"/>
    </source>
</evidence>
<dbReference type="PROSITE" id="PS00028">
    <property type="entry name" value="ZINC_FINGER_C2H2_1"/>
    <property type="match status" value="1"/>
</dbReference>
<dbReference type="InterPro" id="IPR036249">
    <property type="entry name" value="Thioredoxin-like_sf"/>
</dbReference>
<feature type="transmembrane region" description="Helical" evidence="2">
    <location>
        <begin position="595"/>
        <end position="618"/>
    </location>
</feature>
<sequence length="625" mass="72005">MQVLNNIFIVQYISRKMLVKLQMSPNFPFVGQVLHWIVEHKTESRIELITRGMLEQALIETAYLAVFFYKQPCRACDAILMELEHIENLVQIYFSLLTDRHGDMRDMTVNKGGDNICLIERTESTVATFCNDALDPNGCKVKDLEEQWGWKVNTEMTYSFHMYTDESWVADQLKYVTRRKFGVVCAEAPYSAEIVLAEHKEKIYDHLRKFLPRLPQLREEYFNNPPPPPPDKLENARLPPPKCHYSGPDAVACDCCPCSFKKPSSLQAHRANIHAGTKPPKRNTFGIMDMSDEDACDAFLEIVPCDEDDDCDSYGIHMVKIADPQLAKRYGITTFPALLYFRNGNPLLFDGDLKNEDSVLDWLTDEENRELADEIEAVNLKMLEKLVDSSPFLAVFFYDEDDCEEECENILLGLEEIDDEADAYGIDMVKVVDGDTAAEFNIMSLPAMVYFRKGTALIYEGDLMDSASILGWLTSNEAFELKDEIEEVNRRMLEKLLDENAFVCVYFYEEESLCPKCGEILQELERVDVEVENLDILFVRIEDTKYAKKWGVAKIPAIVYFRRKFPSIYRGDLGDEQAVLEWLQKNRYKQPELNLFMFALASMSLAFVVYTVFILLFLKHPETPN</sequence>
<dbReference type="GO" id="GO:0008270">
    <property type="term" value="F:zinc ion binding"/>
    <property type="evidence" value="ECO:0007669"/>
    <property type="project" value="UniProtKB-KW"/>
</dbReference>
<dbReference type="AlphaFoldDB" id="A0A226DRA5"/>
<accession>A0A226DRA5</accession>
<dbReference type="PANTHER" id="PTHR19991:SF3">
    <property type="entry name" value="LETHAL (2) 01289, ISOFORM F"/>
    <property type="match status" value="1"/>
</dbReference>
<gene>
    <name evidence="4" type="ORF">Fcan01_18548</name>
</gene>
<comment type="caution">
    <text evidence="4">The sequence shown here is derived from an EMBL/GenBank/DDBJ whole genome shotgun (WGS) entry which is preliminary data.</text>
</comment>
<protein>
    <submittedName>
        <fullName evidence="4">Protein disulfide-isomerase 1</fullName>
    </submittedName>
</protein>
<keyword evidence="1" id="KW-0479">Metal-binding</keyword>
<name>A0A226DRA5_FOLCA</name>
<dbReference type="PANTHER" id="PTHR19991">
    <property type="entry name" value="L 2 01289"/>
    <property type="match status" value="1"/>
</dbReference>
<proteinExistence type="predicted"/>
<dbReference type="GO" id="GO:0016853">
    <property type="term" value="F:isomerase activity"/>
    <property type="evidence" value="ECO:0007669"/>
    <property type="project" value="UniProtKB-KW"/>
</dbReference>
<dbReference type="PROSITE" id="PS50157">
    <property type="entry name" value="ZINC_FINGER_C2H2_2"/>
    <property type="match status" value="1"/>
</dbReference>